<accession>A0A8X6FAV0</accession>
<evidence type="ECO:0000313" key="2">
    <source>
        <dbReference type="Proteomes" id="UP000887116"/>
    </source>
</evidence>
<gene>
    <name evidence="1" type="primary">ZFP28_0</name>
    <name evidence="1" type="ORF">TNCT_241011</name>
</gene>
<comment type="caution">
    <text evidence="1">The sequence shown here is derived from an EMBL/GenBank/DDBJ whole genome shotgun (WGS) entry which is preliminary data.</text>
</comment>
<evidence type="ECO:0000313" key="1">
    <source>
        <dbReference type="EMBL" id="GFQ74441.1"/>
    </source>
</evidence>
<name>A0A8X6FAV0_TRICU</name>
<dbReference type="PANTHER" id="PTHR31511:SF12">
    <property type="entry name" value="RHO TERMINATION FACTOR N-TERMINAL DOMAIN-CONTAINING PROTEIN"/>
    <property type="match status" value="1"/>
</dbReference>
<organism evidence="1 2">
    <name type="scientific">Trichonephila clavata</name>
    <name type="common">Joro spider</name>
    <name type="synonym">Nephila clavata</name>
    <dbReference type="NCBI Taxonomy" id="2740835"/>
    <lineage>
        <taxon>Eukaryota</taxon>
        <taxon>Metazoa</taxon>
        <taxon>Ecdysozoa</taxon>
        <taxon>Arthropoda</taxon>
        <taxon>Chelicerata</taxon>
        <taxon>Arachnida</taxon>
        <taxon>Araneae</taxon>
        <taxon>Araneomorphae</taxon>
        <taxon>Entelegynae</taxon>
        <taxon>Araneoidea</taxon>
        <taxon>Nephilidae</taxon>
        <taxon>Trichonephila</taxon>
    </lineage>
</organism>
<sequence>MPPSKKRKPDNSVHALNVITIRTFDSMKDNELDFLKFFDDVRPFIFEELQLQLEEKKAIKWYAVVQATLTRTTQENDVEYITPHFRSNCVVELMENTIAEHLESAFKKIQNSFEEFTQRGSAHKLKIDYKKNANSIHHYIPHESEIKLGNVKCPVHVTNISTLEKLNNVRINVFGFEDEIFPLYVSSREDLDCINLLYISNEERQHYCLIRNFSRLIGDLSKHKSTAHICYRCLHRFCREDLLQEHLNYCKNVSPQKIKMPSPDRNILQFQKTEFQHKVPFIIYADFESIIIPYHSVQPKNQSAYTEKIARHEPCGYAYVVIDANGKMLKPITVYRGPDAATHFINNLIKEKDQITPMITTIMPMNLSPEEEEQFNSETRCYL</sequence>
<dbReference type="AlphaFoldDB" id="A0A8X6FAV0"/>
<keyword evidence="2" id="KW-1185">Reference proteome</keyword>
<dbReference type="Proteomes" id="UP000887116">
    <property type="component" value="Unassembled WGS sequence"/>
</dbReference>
<dbReference type="PANTHER" id="PTHR31511">
    <property type="entry name" value="PROTEIN CBG23764"/>
    <property type="match status" value="1"/>
</dbReference>
<proteinExistence type="predicted"/>
<dbReference type="EMBL" id="BMAO01031354">
    <property type="protein sequence ID" value="GFQ74441.1"/>
    <property type="molecule type" value="Genomic_DNA"/>
</dbReference>
<dbReference type="OrthoDB" id="6437321at2759"/>
<protein>
    <submittedName>
        <fullName evidence="1">Zinc finger protein 28</fullName>
    </submittedName>
</protein>
<reference evidence="1" key="1">
    <citation type="submission" date="2020-07" db="EMBL/GenBank/DDBJ databases">
        <title>Multicomponent nature underlies the extraordinary mechanical properties of spider dragline silk.</title>
        <authorList>
            <person name="Kono N."/>
            <person name="Nakamura H."/>
            <person name="Mori M."/>
            <person name="Yoshida Y."/>
            <person name="Ohtoshi R."/>
            <person name="Malay A.D."/>
            <person name="Moran D.A.P."/>
            <person name="Tomita M."/>
            <person name="Numata K."/>
            <person name="Arakawa K."/>
        </authorList>
    </citation>
    <scope>NUCLEOTIDE SEQUENCE</scope>
</reference>